<feature type="compositionally biased region" description="Basic and acidic residues" evidence="2">
    <location>
        <begin position="480"/>
        <end position="504"/>
    </location>
</feature>
<sequence length="1045" mass="111437">MHHETSPQTPRGPPDVRRVEAEENLEETEANADPNYLEKLLELKEDRCRRLQALIDLKEARLKSLRSPAPAAPPPAGESPPFLQRQSSSLVAVDPVGRNSAPLGKLQPLGRRDYLPTSLSFGAMGEPPVLRGRAPLQRTGLPREPVRRWHAGQLSADLTMREILDAVCRCSSSSASGEERELYTMTQLYTANGSASLGGTLGGLSGGLPAERPHASGDSTIDKGAHDLCPLRHVLSQPVDVVTNDALLLFARQLLTAAEAEHVSLHGGAEERRALCADLSKLSAEELNLAFRRACLKQQPQRTGGSLAGLLRVHLLFEIVHLVWAGLPAADSPPAAKEEEARSYLPADDRVIIEEISTEEEQILLKAEALSNEELEEFNGRMAAKALYLSKVRDLLDQQLEGLQAVGAYAVLGCDPSASDKELQSHYREAARRLHPDRGGEKVAFQQLQAAYEQILQQRKAQGGAPASRGPRPAKSKAASKKEKAAAAKKEKASAAKAEKRAADEAEVESEGEKKAVGADGEGEAEEKDVAAEAAEDRAEEAKKAEAEASDEKENVDAQQQQEGGSKEAKDEAEGEGAKDEAEGKGAEDEAEGEAADALEEGLPTTDPAAAAAAAEAAARAAVAVEEEESADITPEEMCDAAEQAAEAARACAASSRIGKRVAELGVSGWGVLCDCAQCVLRTGRSAASNVSRVGNAAMQAPDWMSDTLDAATGRQLNKRAERELRSLMEDMVTTVRQGRCAVLAANVCTAKAADAAQIVLSLIRLPPNPERLTSAVGAAAISSLMARVADVLSEITTAVGEAAEYAMSTAVAVAAMQRKAELVRELAEASDEKSPASENESDDDEAAREAREAREKAARDKAAAEAAGEGQVRQAVRRRLENARWMKKLHAEVGGVQSKIRLLVTSSPQLLPGITVAEKEALFQQLVDVLTAAEQPVTRRWYQSTWHEGGGGGDAAVVAEWCEFVQGQFDFIGHAASRESLPVPTSLAARLLRQCALVDGELTHALCTAALQRVLLFAPDTTIRDLQLLALRRKLSSAITTLVG</sequence>
<feature type="compositionally biased region" description="Basic and acidic residues" evidence="2">
    <location>
        <begin position="528"/>
        <end position="556"/>
    </location>
</feature>
<protein>
    <recommendedName>
        <fullName evidence="3">J domain-containing protein</fullName>
    </recommendedName>
</protein>
<dbReference type="PROSITE" id="PS50076">
    <property type="entry name" value="DNAJ_2"/>
    <property type="match status" value="1"/>
</dbReference>
<dbReference type="InterPro" id="IPR050817">
    <property type="entry name" value="DjlA_DnaK_co-chaperone"/>
</dbReference>
<dbReference type="Gene3D" id="1.10.287.110">
    <property type="entry name" value="DnaJ domain"/>
    <property type="match status" value="1"/>
</dbReference>
<gene>
    <name evidence="4" type="ORF">AB1Y20_007488</name>
</gene>
<feature type="domain" description="J" evidence="3">
    <location>
        <begin position="407"/>
        <end position="460"/>
    </location>
</feature>
<feature type="compositionally biased region" description="Basic and acidic residues" evidence="2">
    <location>
        <begin position="848"/>
        <end position="864"/>
    </location>
</feature>
<dbReference type="PANTHER" id="PTHR24074">
    <property type="entry name" value="CO-CHAPERONE PROTEIN DJLA"/>
    <property type="match status" value="1"/>
</dbReference>
<keyword evidence="1" id="KW-0175">Coiled coil</keyword>
<dbReference type="Proteomes" id="UP001515480">
    <property type="component" value="Unassembled WGS sequence"/>
</dbReference>
<evidence type="ECO:0000256" key="2">
    <source>
        <dbReference type="SAM" id="MobiDB-lite"/>
    </source>
</evidence>
<feature type="region of interest" description="Disordered" evidence="2">
    <location>
        <begin position="457"/>
        <end position="598"/>
    </location>
</feature>
<feature type="region of interest" description="Disordered" evidence="2">
    <location>
        <begin position="65"/>
        <end position="86"/>
    </location>
</feature>
<dbReference type="Pfam" id="PF00226">
    <property type="entry name" value="DnaJ"/>
    <property type="match status" value="1"/>
</dbReference>
<comment type="caution">
    <text evidence="4">The sequence shown here is derived from an EMBL/GenBank/DDBJ whole genome shotgun (WGS) entry which is preliminary data.</text>
</comment>
<evidence type="ECO:0000256" key="1">
    <source>
        <dbReference type="SAM" id="Coils"/>
    </source>
</evidence>
<feature type="coiled-coil region" evidence="1">
    <location>
        <begin position="711"/>
        <end position="738"/>
    </location>
</feature>
<proteinExistence type="predicted"/>
<dbReference type="AlphaFoldDB" id="A0AB34IV06"/>
<dbReference type="InterPro" id="IPR036869">
    <property type="entry name" value="J_dom_sf"/>
</dbReference>
<dbReference type="SMART" id="SM00271">
    <property type="entry name" value="DnaJ"/>
    <property type="match status" value="1"/>
</dbReference>
<dbReference type="SUPFAM" id="SSF46565">
    <property type="entry name" value="Chaperone J-domain"/>
    <property type="match status" value="1"/>
</dbReference>
<dbReference type="EMBL" id="JBGBPQ010000017">
    <property type="protein sequence ID" value="KAL1507881.1"/>
    <property type="molecule type" value="Genomic_DNA"/>
</dbReference>
<keyword evidence="5" id="KW-1185">Reference proteome</keyword>
<dbReference type="CDD" id="cd06257">
    <property type="entry name" value="DnaJ"/>
    <property type="match status" value="1"/>
</dbReference>
<evidence type="ECO:0000313" key="4">
    <source>
        <dbReference type="EMBL" id="KAL1507881.1"/>
    </source>
</evidence>
<dbReference type="PRINTS" id="PR00625">
    <property type="entry name" value="JDOMAIN"/>
</dbReference>
<feature type="compositionally biased region" description="Basic and acidic residues" evidence="2">
    <location>
        <begin position="565"/>
        <end position="588"/>
    </location>
</feature>
<evidence type="ECO:0000313" key="5">
    <source>
        <dbReference type="Proteomes" id="UP001515480"/>
    </source>
</evidence>
<evidence type="ECO:0000259" key="3">
    <source>
        <dbReference type="PROSITE" id="PS50076"/>
    </source>
</evidence>
<organism evidence="4 5">
    <name type="scientific">Prymnesium parvum</name>
    <name type="common">Toxic golden alga</name>
    <dbReference type="NCBI Taxonomy" id="97485"/>
    <lineage>
        <taxon>Eukaryota</taxon>
        <taxon>Haptista</taxon>
        <taxon>Haptophyta</taxon>
        <taxon>Prymnesiophyceae</taxon>
        <taxon>Prymnesiales</taxon>
        <taxon>Prymnesiaceae</taxon>
        <taxon>Prymnesium</taxon>
    </lineage>
</organism>
<accession>A0AB34IV06</accession>
<feature type="region of interest" description="Disordered" evidence="2">
    <location>
        <begin position="1"/>
        <end position="34"/>
    </location>
</feature>
<feature type="compositionally biased region" description="Basic and acidic residues" evidence="2">
    <location>
        <begin position="827"/>
        <end position="836"/>
    </location>
</feature>
<feature type="compositionally biased region" description="Acidic residues" evidence="2">
    <location>
        <begin position="589"/>
        <end position="598"/>
    </location>
</feature>
<reference evidence="4 5" key="1">
    <citation type="journal article" date="2024" name="Science">
        <title>Giant polyketide synthase enzymes in the biosynthesis of giant marine polyether toxins.</title>
        <authorList>
            <person name="Fallon T.R."/>
            <person name="Shende V.V."/>
            <person name="Wierzbicki I.H."/>
            <person name="Pendleton A.L."/>
            <person name="Watervoot N.F."/>
            <person name="Auber R.P."/>
            <person name="Gonzalez D.J."/>
            <person name="Wisecaver J.H."/>
            <person name="Moore B.S."/>
        </authorList>
    </citation>
    <scope>NUCLEOTIDE SEQUENCE [LARGE SCALE GENOMIC DNA]</scope>
    <source>
        <strain evidence="4 5">12B1</strain>
    </source>
</reference>
<dbReference type="InterPro" id="IPR001623">
    <property type="entry name" value="DnaJ_domain"/>
</dbReference>
<feature type="region of interest" description="Disordered" evidence="2">
    <location>
        <begin position="827"/>
        <end position="874"/>
    </location>
</feature>
<name>A0AB34IV06_PRYPA</name>